<dbReference type="OrthoDB" id="9814063at2"/>
<gene>
    <name evidence="7" type="ORF">FR932_07290</name>
</gene>
<dbReference type="GO" id="GO:0020037">
    <property type="term" value="F:heme binding"/>
    <property type="evidence" value="ECO:0007669"/>
    <property type="project" value="InterPro"/>
</dbReference>
<dbReference type="KEGG" id="mmaa:FR932_07290"/>
<dbReference type="AlphaFoldDB" id="A0A5J6WHV5"/>
<keyword evidence="3 4" id="KW-0408">Iron</keyword>
<proteinExistence type="predicted"/>
<feature type="domain" description="Cytochrome c" evidence="6">
    <location>
        <begin position="123"/>
        <end position="198"/>
    </location>
</feature>
<evidence type="ECO:0000259" key="6">
    <source>
        <dbReference type="PROSITE" id="PS51007"/>
    </source>
</evidence>
<sequence length="200" mass="21831">MRFLLIILALCSLTVKAEIVSITLPMDNTKLKPSTLPGYGLAQSKCHLCHSVDYVMYQPPEMDLKEWTGEMYKMRNAYGAPISMGEAKVIAAYLSVVYGSAKETDAEIIALTKLASTKKIYQPDNLDVKSLLSDNDCLTCHKDSKGLSLKEIGAKYEGTDNAVDRLGVAIKSGGLGMPKPPINRHESEAIAKYILGESTK</sequence>
<evidence type="ECO:0000256" key="4">
    <source>
        <dbReference type="PROSITE-ProRule" id="PRU00433"/>
    </source>
</evidence>
<evidence type="ECO:0000313" key="7">
    <source>
        <dbReference type="EMBL" id="QFI37663.1"/>
    </source>
</evidence>
<protein>
    <recommendedName>
        <fullName evidence="6">Cytochrome c domain-containing protein</fullName>
    </recommendedName>
</protein>
<dbReference type="RefSeq" id="WP_019440113.1">
    <property type="nucleotide sequence ID" value="NZ_ALOE01000006.1"/>
</dbReference>
<dbReference type="InterPro" id="IPR009056">
    <property type="entry name" value="Cyt_c-like_dom"/>
</dbReference>
<feature type="chain" id="PRO_5023906307" description="Cytochrome c domain-containing protein" evidence="5">
    <location>
        <begin position="18"/>
        <end position="200"/>
    </location>
</feature>
<keyword evidence="1 4" id="KW-0349">Heme</keyword>
<evidence type="ECO:0000256" key="5">
    <source>
        <dbReference type="SAM" id="SignalP"/>
    </source>
</evidence>
<evidence type="ECO:0000313" key="8">
    <source>
        <dbReference type="Proteomes" id="UP000327424"/>
    </source>
</evidence>
<keyword evidence="2 4" id="KW-0479">Metal-binding</keyword>
<dbReference type="EMBL" id="CP044399">
    <property type="protein sequence ID" value="QFI37663.1"/>
    <property type="molecule type" value="Genomic_DNA"/>
</dbReference>
<evidence type="ECO:0000256" key="3">
    <source>
        <dbReference type="ARBA" id="ARBA00023004"/>
    </source>
</evidence>
<dbReference type="InterPro" id="IPR036909">
    <property type="entry name" value="Cyt_c-like_dom_sf"/>
</dbReference>
<organism evidence="7 8">
    <name type="scientific">Moritella marina ATCC 15381</name>
    <dbReference type="NCBI Taxonomy" id="1202962"/>
    <lineage>
        <taxon>Bacteria</taxon>
        <taxon>Pseudomonadati</taxon>
        <taxon>Pseudomonadota</taxon>
        <taxon>Gammaproteobacteria</taxon>
        <taxon>Alteromonadales</taxon>
        <taxon>Moritellaceae</taxon>
        <taxon>Moritella</taxon>
    </lineage>
</organism>
<name>A0A5J6WHV5_MORMI</name>
<dbReference type="GO" id="GO:0046872">
    <property type="term" value="F:metal ion binding"/>
    <property type="evidence" value="ECO:0007669"/>
    <property type="project" value="UniProtKB-KW"/>
</dbReference>
<evidence type="ECO:0000256" key="2">
    <source>
        <dbReference type="ARBA" id="ARBA00022723"/>
    </source>
</evidence>
<keyword evidence="8" id="KW-1185">Reference proteome</keyword>
<evidence type="ECO:0000256" key="1">
    <source>
        <dbReference type="ARBA" id="ARBA00022617"/>
    </source>
</evidence>
<dbReference type="GO" id="GO:0009055">
    <property type="term" value="F:electron transfer activity"/>
    <property type="evidence" value="ECO:0007669"/>
    <property type="project" value="InterPro"/>
</dbReference>
<feature type="signal peptide" evidence="5">
    <location>
        <begin position="1"/>
        <end position="17"/>
    </location>
</feature>
<dbReference type="PROSITE" id="PS51007">
    <property type="entry name" value="CYTC"/>
    <property type="match status" value="1"/>
</dbReference>
<dbReference type="Gene3D" id="1.10.760.10">
    <property type="entry name" value="Cytochrome c-like domain"/>
    <property type="match status" value="2"/>
</dbReference>
<dbReference type="SUPFAM" id="SSF46626">
    <property type="entry name" value="Cytochrome c"/>
    <property type="match status" value="1"/>
</dbReference>
<dbReference type="Proteomes" id="UP000327424">
    <property type="component" value="Chromosome"/>
</dbReference>
<reference evidence="7 8" key="1">
    <citation type="submission" date="2019-09" db="EMBL/GenBank/DDBJ databases">
        <title>Hybrid Assembly of the complete Genome of the Deep-Sea Bacterium Moritella marina from long Nanopore and Illumina reads.</title>
        <authorList>
            <person name="Magin S."/>
            <person name="Georgoulis A."/>
            <person name="Papadimitriou K."/>
            <person name="Iliakis G."/>
            <person name="Vorgias C.E."/>
        </authorList>
    </citation>
    <scope>NUCLEOTIDE SEQUENCE [LARGE SCALE GENOMIC DNA]</scope>
    <source>
        <strain evidence="7 8">MP-1</strain>
    </source>
</reference>
<keyword evidence="5" id="KW-0732">Signal</keyword>
<accession>A0A5J6WHV5</accession>